<dbReference type="SUPFAM" id="SSF55811">
    <property type="entry name" value="Nudix"/>
    <property type="match status" value="1"/>
</dbReference>
<comment type="caution">
    <text evidence="4">The sequence shown here is derived from an EMBL/GenBank/DDBJ whole genome shotgun (WGS) entry which is preliminary data.</text>
</comment>
<accession>A0A2M7R7E6</accession>
<evidence type="ECO:0000313" key="4">
    <source>
        <dbReference type="EMBL" id="PIY90741.1"/>
    </source>
</evidence>
<dbReference type="GO" id="GO:0016787">
    <property type="term" value="F:hydrolase activity"/>
    <property type="evidence" value="ECO:0007669"/>
    <property type="project" value="UniProtKB-KW"/>
</dbReference>
<dbReference type="InterPro" id="IPR015797">
    <property type="entry name" value="NUDIX_hydrolase-like_dom_sf"/>
</dbReference>
<dbReference type="PROSITE" id="PS51462">
    <property type="entry name" value="NUDIX"/>
    <property type="match status" value="1"/>
</dbReference>
<dbReference type="Pfam" id="PF00293">
    <property type="entry name" value="NUDIX"/>
    <property type="match status" value="1"/>
</dbReference>
<gene>
    <name evidence="4" type="ORF">COY72_01860</name>
</gene>
<evidence type="ECO:0000256" key="1">
    <source>
        <dbReference type="ARBA" id="ARBA00001946"/>
    </source>
</evidence>
<dbReference type="InterPro" id="IPR020084">
    <property type="entry name" value="NUDIX_hydrolase_CS"/>
</dbReference>
<organism evidence="4 5">
    <name type="scientific">Candidatus Nealsonbacteria bacterium CG_4_10_14_0_8_um_filter_35_10</name>
    <dbReference type="NCBI Taxonomy" id="1974683"/>
    <lineage>
        <taxon>Bacteria</taxon>
        <taxon>Candidatus Nealsoniibacteriota</taxon>
    </lineage>
</organism>
<dbReference type="Gene3D" id="3.90.79.10">
    <property type="entry name" value="Nucleoside Triphosphate Pyrophosphohydrolase"/>
    <property type="match status" value="1"/>
</dbReference>
<feature type="domain" description="Nudix hydrolase" evidence="3">
    <location>
        <begin position="1"/>
        <end position="117"/>
    </location>
</feature>
<proteinExistence type="predicted"/>
<comment type="cofactor">
    <cofactor evidence="1">
        <name>Mg(2+)</name>
        <dbReference type="ChEBI" id="CHEBI:18420"/>
    </cofactor>
</comment>
<evidence type="ECO:0000259" key="3">
    <source>
        <dbReference type="PROSITE" id="PS51462"/>
    </source>
</evidence>
<dbReference type="AlphaFoldDB" id="A0A2M7R7E6"/>
<reference evidence="5" key="1">
    <citation type="submission" date="2017-09" db="EMBL/GenBank/DDBJ databases">
        <title>Depth-based differentiation of microbial function through sediment-hosted aquifers and enrichment of novel symbionts in the deep terrestrial subsurface.</title>
        <authorList>
            <person name="Probst A.J."/>
            <person name="Ladd B."/>
            <person name="Jarett J.K."/>
            <person name="Geller-Mcgrath D.E."/>
            <person name="Sieber C.M.K."/>
            <person name="Emerson J.B."/>
            <person name="Anantharaman K."/>
            <person name="Thomas B.C."/>
            <person name="Malmstrom R."/>
            <person name="Stieglmeier M."/>
            <person name="Klingl A."/>
            <person name="Woyke T."/>
            <person name="Ryan C.M."/>
            <person name="Banfield J.F."/>
        </authorList>
    </citation>
    <scope>NUCLEOTIDE SEQUENCE [LARGE SCALE GENOMIC DNA]</scope>
</reference>
<dbReference type="EMBL" id="PFLX01000046">
    <property type="protein sequence ID" value="PIY90741.1"/>
    <property type="molecule type" value="Genomic_DNA"/>
</dbReference>
<evidence type="ECO:0000256" key="2">
    <source>
        <dbReference type="ARBA" id="ARBA00022801"/>
    </source>
</evidence>
<keyword evidence="2" id="KW-0378">Hydrolase</keyword>
<evidence type="ECO:0000313" key="5">
    <source>
        <dbReference type="Proteomes" id="UP000230055"/>
    </source>
</evidence>
<sequence>MKGDRHYFLPGGHLKFGESAGAALSRELKEELGAKSEVGPLIGICEHVYPEKGKKHHEINLIFEVKVGKINLKGKEKKLKFYLKDLKEFKKIYFLPKDLKEALIGYFKNKKFFWLNF</sequence>
<protein>
    <submittedName>
        <fullName evidence="4">ADP-ribose pyrophosphatase</fullName>
    </submittedName>
</protein>
<dbReference type="PROSITE" id="PS00893">
    <property type="entry name" value="NUDIX_BOX"/>
    <property type="match status" value="1"/>
</dbReference>
<dbReference type="PANTHER" id="PTHR43046:SF14">
    <property type="entry name" value="MUTT_NUDIX FAMILY PROTEIN"/>
    <property type="match status" value="1"/>
</dbReference>
<name>A0A2M7R7E6_9BACT</name>
<dbReference type="Proteomes" id="UP000230055">
    <property type="component" value="Unassembled WGS sequence"/>
</dbReference>
<dbReference type="InterPro" id="IPR000086">
    <property type="entry name" value="NUDIX_hydrolase_dom"/>
</dbReference>
<dbReference type="PANTHER" id="PTHR43046">
    <property type="entry name" value="GDP-MANNOSE MANNOSYL HYDROLASE"/>
    <property type="match status" value="1"/>
</dbReference>